<evidence type="ECO:0000256" key="2">
    <source>
        <dbReference type="ARBA" id="ARBA00023015"/>
    </source>
</evidence>
<evidence type="ECO:0000313" key="14">
    <source>
        <dbReference type="EMBL" id="KAF6136223.1"/>
    </source>
</evidence>
<evidence type="ECO:0000256" key="12">
    <source>
        <dbReference type="SAM" id="MobiDB-lite"/>
    </source>
</evidence>
<dbReference type="PROSITE" id="PS50071">
    <property type="entry name" value="HOMEOBOX_2"/>
    <property type="match status" value="1"/>
</dbReference>
<reference evidence="14 15" key="1">
    <citation type="journal article" date="2020" name="IScience">
        <title>Genome Sequencing of the Endangered Kingdonia uniflora (Circaeasteraceae, Ranunculales) Reveals Potential Mechanisms of Evolutionary Specialization.</title>
        <authorList>
            <person name="Sun Y."/>
            <person name="Deng T."/>
            <person name="Zhang A."/>
            <person name="Moore M.J."/>
            <person name="Landis J.B."/>
            <person name="Lin N."/>
            <person name="Zhang H."/>
            <person name="Zhang X."/>
            <person name="Huang J."/>
            <person name="Zhang X."/>
            <person name="Sun H."/>
            <person name="Wang H."/>
        </authorList>
    </citation>
    <scope>NUCLEOTIDE SEQUENCE [LARGE SCALE GENOMIC DNA]</scope>
    <source>
        <strain evidence="14">TB1705</strain>
        <tissue evidence="14">Leaf</tissue>
    </source>
</reference>
<evidence type="ECO:0000313" key="15">
    <source>
        <dbReference type="Proteomes" id="UP000541444"/>
    </source>
</evidence>
<gene>
    <name evidence="14" type="ORF">GIB67_001632</name>
</gene>
<dbReference type="Proteomes" id="UP000541444">
    <property type="component" value="Unassembled WGS sequence"/>
</dbReference>
<evidence type="ECO:0000256" key="7">
    <source>
        <dbReference type="ARBA" id="ARBA00025748"/>
    </source>
</evidence>
<dbReference type="Gene3D" id="1.10.10.60">
    <property type="entry name" value="Homeodomain-like"/>
    <property type="match status" value="1"/>
</dbReference>
<comment type="caution">
    <text evidence="14">The sequence shown here is derived from an EMBL/GenBank/DDBJ whole genome shotgun (WGS) entry which is preliminary data.</text>
</comment>
<dbReference type="InterPro" id="IPR003106">
    <property type="entry name" value="Leu_zip_homeo"/>
</dbReference>
<dbReference type="GO" id="GO:0000976">
    <property type="term" value="F:transcription cis-regulatory region binding"/>
    <property type="evidence" value="ECO:0007669"/>
    <property type="project" value="UniProtKB-ARBA"/>
</dbReference>
<dbReference type="GO" id="GO:0045893">
    <property type="term" value="P:positive regulation of DNA-templated transcription"/>
    <property type="evidence" value="ECO:0007669"/>
    <property type="project" value="TreeGrafter"/>
</dbReference>
<proteinExistence type="inferred from homology"/>
<evidence type="ECO:0000256" key="4">
    <source>
        <dbReference type="ARBA" id="ARBA00023155"/>
    </source>
</evidence>
<dbReference type="InterPro" id="IPR017970">
    <property type="entry name" value="Homeobox_CS"/>
</dbReference>
<dbReference type="EMBL" id="JACGCM010002755">
    <property type="protein sequence ID" value="KAF6136223.1"/>
    <property type="molecule type" value="Genomic_DNA"/>
</dbReference>
<evidence type="ECO:0000256" key="3">
    <source>
        <dbReference type="ARBA" id="ARBA00023125"/>
    </source>
</evidence>
<organism evidence="14 15">
    <name type="scientific">Kingdonia uniflora</name>
    <dbReference type="NCBI Taxonomy" id="39325"/>
    <lineage>
        <taxon>Eukaryota</taxon>
        <taxon>Viridiplantae</taxon>
        <taxon>Streptophyta</taxon>
        <taxon>Embryophyta</taxon>
        <taxon>Tracheophyta</taxon>
        <taxon>Spermatophyta</taxon>
        <taxon>Magnoliopsida</taxon>
        <taxon>Ranunculales</taxon>
        <taxon>Circaeasteraceae</taxon>
        <taxon>Kingdonia</taxon>
    </lineage>
</organism>
<evidence type="ECO:0000256" key="10">
    <source>
        <dbReference type="RuleBase" id="RU369038"/>
    </source>
</evidence>
<keyword evidence="2 10" id="KW-0805">Transcription regulation</keyword>
<comment type="function">
    <text evidence="10">Transcription factor.</text>
</comment>
<feature type="region of interest" description="Disordered" evidence="12">
    <location>
        <begin position="1"/>
        <end position="36"/>
    </location>
</feature>
<dbReference type="InterPro" id="IPR009057">
    <property type="entry name" value="Homeodomain-like_sf"/>
</dbReference>
<feature type="coiled-coil region" evidence="11">
    <location>
        <begin position="94"/>
        <end position="121"/>
    </location>
</feature>
<dbReference type="Pfam" id="PF02183">
    <property type="entry name" value="HALZ"/>
    <property type="match status" value="1"/>
</dbReference>
<evidence type="ECO:0000256" key="1">
    <source>
        <dbReference type="ARBA" id="ARBA00004123"/>
    </source>
</evidence>
<dbReference type="GO" id="GO:0009414">
    <property type="term" value="P:response to water deprivation"/>
    <property type="evidence" value="ECO:0007669"/>
    <property type="project" value="UniProtKB-ARBA"/>
</dbReference>
<dbReference type="Pfam" id="PF00046">
    <property type="entry name" value="Homeodomain"/>
    <property type="match status" value="1"/>
</dbReference>
<comment type="subcellular location">
    <subcellularLocation>
        <location evidence="1 8 9">Nucleus</location>
    </subcellularLocation>
</comment>
<evidence type="ECO:0000256" key="6">
    <source>
        <dbReference type="ARBA" id="ARBA00023242"/>
    </source>
</evidence>
<sequence length="226" mass="26691">MMLERGEKSTTPTPTPTTTRKSKNKEKRRFNDDQIKSLESMFKTETKLEPRLKLQLAKELGLQPRQIAIWFQNRRARWKTKQLERDYSILKDSYDDLASRFQSLNKEKQSLMLQLQKLKDLLGKPREESKYCRLGLDRNSSTDGDSDYADFKYETEQKPDLSFEEVRNEKSKNVNYFWHEEEEHDLKYVTDPGEGVLESPGNWCSPNSATLFDQSSGSSQWWEIWS</sequence>
<dbReference type="SMART" id="SM00389">
    <property type="entry name" value="HOX"/>
    <property type="match status" value="1"/>
</dbReference>
<dbReference type="InterPro" id="IPR045224">
    <property type="entry name" value="HDZip_class_I_plant"/>
</dbReference>
<keyword evidence="6 8" id="KW-0539">Nucleus</keyword>
<feature type="domain" description="Homeobox" evidence="13">
    <location>
        <begin position="21"/>
        <end position="81"/>
    </location>
</feature>
<name>A0A7J7L0U4_9MAGN</name>
<keyword evidence="4 8" id="KW-0371">Homeobox</keyword>
<dbReference type="GO" id="GO:0000981">
    <property type="term" value="F:DNA-binding transcription factor activity, RNA polymerase II-specific"/>
    <property type="evidence" value="ECO:0007669"/>
    <property type="project" value="UniProtKB-UniRule"/>
</dbReference>
<dbReference type="AlphaFoldDB" id="A0A7J7L0U4"/>
<dbReference type="GO" id="GO:0009725">
    <property type="term" value="P:response to hormone"/>
    <property type="evidence" value="ECO:0007669"/>
    <property type="project" value="UniProtKB-ARBA"/>
</dbReference>
<evidence type="ECO:0000256" key="5">
    <source>
        <dbReference type="ARBA" id="ARBA00023163"/>
    </source>
</evidence>
<dbReference type="CDD" id="cd00086">
    <property type="entry name" value="homeodomain"/>
    <property type="match status" value="1"/>
</dbReference>
<dbReference type="InterPro" id="IPR000047">
    <property type="entry name" value="HTH_motif"/>
</dbReference>
<dbReference type="FunFam" id="1.10.10.60:FF:000293">
    <property type="entry name" value="Homeobox-leucine zipper protein ATHB-7"/>
    <property type="match status" value="1"/>
</dbReference>
<feature type="compositionally biased region" description="Low complexity" evidence="12">
    <location>
        <begin position="10"/>
        <end position="19"/>
    </location>
</feature>
<evidence type="ECO:0000256" key="9">
    <source>
        <dbReference type="RuleBase" id="RU000682"/>
    </source>
</evidence>
<keyword evidence="11" id="KW-0175">Coiled coil</keyword>
<evidence type="ECO:0000259" key="13">
    <source>
        <dbReference type="PROSITE" id="PS50071"/>
    </source>
</evidence>
<dbReference type="PROSITE" id="PS00027">
    <property type="entry name" value="HOMEOBOX_1"/>
    <property type="match status" value="1"/>
</dbReference>
<dbReference type="GO" id="GO:0005634">
    <property type="term" value="C:nucleus"/>
    <property type="evidence" value="ECO:0007669"/>
    <property type="project" value="UniProtKB-SubCell"/>
</dbReference>
<protein>
    <recommendedName>
        <fullName evidence="10">Homeobox-leucine zipper protein</fullName>
    </recommendedName>
    <alternativeName>
        <fullName evidence="10">HD-ZIP protein</fullName>
    </alternativeName>
    <alternativeName>
        <fullName evidence="10">Homeodomain transcription factor</fullName>
    </alternativeName>
</protein>
<dbReference type="InterPro" id="IPR001356">
    <property type="entry name" value="HD"/>
</dbReference>
<dbReference type="PRINTS" id="PR00031">
    <property type="entry name" value="HTHREPRESSR"/>
</dbReference>
<comment type="similarity">
    <text evidence="7 10">Belongs to the HD-ZIP homeobox family. Class I subfamily.</text>
</comment>
<dbReference type="SUPFAM" id="SSF46689">
    <property type="entry name" value="Homeodomain-like"/>
    <property type="match status" value="1"/>
</dbReference>
<dbReference type="GO" id="GO:0033993">
    <property type="term" value="P:response to lipid"/>
    <property type="evidence" value="ECO:0007669"/>
    <property type="project" value="UniProtKB-ARBA"/>
</dbReference>
<keyword evidence="3 8" id="KW-0238">DNA-binding</keyword>
<keyword evidence="5 10" id="KW-0804">Transcription</keyword>
<feature type="DNA-binding region" description="Homeobox" evidence="8">
    <location>
        <begin position="23"/>
        <end position="82"/>
    </location>
</feature>
<dbReference type="PANTHER" id="PTHR24326:SF122">
    <property type="entry name" value="HOMEOBOX-LEUCINE ZIPPER PROTEIN HOX6"/>
    <property type="match status" value="1"/>
</dbReference>
<dbReference type="OrthoDB" id="6159439at2759"/>
<evidence type="ECO:0000256" key="8">
    <source>
        <dbReference type="PROSITE-ProRule" id="PRU00108"/>
    </source>
</evidence>
<accession>A0A7J7L0U4</accession>
<dbReference type="PANTHER" id="PTHR24326">
    <property type="entry name" value="HOMEOBOX-LEUCINE ZIPPER PROTEIN"/>
    <property type="match status" value="1"/>
</dbReference>
<evidence type="ECO:0000256" key="11">
    <source>
        <dbReference type="SAM" id="Coils"/>
    </source>
</evidence>
<keyword evidence="15" id="KW-1185">Reference proteome</keyword>